<evidence type="ECO:0000256" key="6">
    <source>
        <dbReference type="ARBA" id="ARBA00023136"/>
    </source>
</evidence>
<dbReference type="SUPFAM" id="SSF103473">
    <property type="entry name" value="MFS general substrate transporter"/>
    <property type="match status" value="1"/>
</dbReference>
<dbReference type="RefSeq" id="WP_168906688.1">
    <property type="nucleotide sequence ID" value="NZ_CP051428.1"/>
</dbReference>
<feature type="domain" description="Major facilitator superfamily (MFS) profile" evidence="9">
    <location>
        <begin position="22"/>
        <end position="445"/>
    </location>
</feature>
<feature type="transmembrane region" description="Helical" evidence="8">
    <location>
        <begin position="176"/>
        <end position="196"/>
    </location>
</feature>
<dbReference type="AlphaFoldDB" id="A0A6H2GUC4"/>
<feature type="region of interest" description="Disordered" evidence="7">
    <location>
        <begin position="203"/>
        <end position="251"/>
    </location>
</feature>
<evidence type="ECO:0000256" key="3">
    <source>
        <dbReference type="ARBA" id="ARBA00022475"/>
    </source>
</evidence>
<name>A0A6H2GUC4_9BACL</name>
<evidence type="ECO:0000256" key="5">
    <source>
        <dbReference type="ARBA" id="ARBA00022989"/>
    </source>
</evidence>
<dbReference type="GO" id="GO:0005886">
    <property type="term" value="C:plasma membrane"/>
    <property type="evidence" value="ECO:0007669"/>
    <property type="project" value="UniProtKB-SubCell"/>
</dbReference>
<dbReference type="InterPro" id="IPR005829">
    <property type="entry name" value="Sugar_transporter_CS"/>
</dbReference>
<dbReference type="GO" id="GO:0022857">
    <property type="term" value="F:transmembrane transporter activity"/>
    <property type="evidence" value="ECO:0007669"/>
    <property type="project" value="InterPro"/>
</dbReference>
<accession>A0A6H2GUC4</accession>
<feature type="transmembrane region" description="Helical" evidence="8">
    <location>
        <begin position="420"/>
        <end position="441"/>
    </location>
</feature>
<keyword evidence="5 8" id="KW-1133">Transmembrane helix</keyword>
<feature type="transmembrane region" description="Helical" evidence="8">
    <location>
        <begin position="89"/>
        <end position="107"/>
    </location>
</feature>
<comment type="subcellular location">
    <subcellularLocation>
        <location evidence="1">Cell membrane</location>
        <topology evidence="1">Multi-pass membrane protein</topology>
    </subcellularLocation>
</comment>
<feature type="transmembrane region" description="Helical" evidence="8">
    <location>
        <begin position="266"/>
        <end position="290"/>
    </location>
</feature>
<feature type="transmembrane region" description="Helical" evidence="8">
    <location>
        <begin position="147"/>
        <end position="170"/>
    </location>
</feature>
<dbReference type="PROSITE" id="PS50850">
    <property type="entry name" value="MFS"/>
    <property type="match status" value="1"/>
</dbReference>
<keyword evidence="6 8" id="KW-0472">Membrane</keyword>
<keyword evidence="11" id="KW-1185">Reference proteome</keyword>
<feature type="compositionally biased region" description="Low complexity" evidence="7">
    <location>
        <begin position="203"/>
        <end position="214"/>
    </location>
</feature>
<keyword evidence="4 8" id="KW-0812">Transmembrane</keyword>
<organism evidence="10 11">
    <name type="scientific">Paenibacillus albicereus</name>
    <dbReference type="NCBI Taxonomy" id="2726185"/>
    <lineage>
        <taxon>Bacteria</taxon>
        <taxon>Bacillati</taxon>
        <taxon>Bacillota</taxon>
        <taxon>Bacilli</taxon>
        <taxon>Bacillales</taxon>
        <taxon>Paenibacillaceae</taxon>
        <taxon>Paenibacillus</taxon>
    </lineage>
</organism>
<feature type="transmembrane region" description="Helical" evidence="8">
    <location>
        <begin position="56"/>
        <end position="77"/>
    </location>
</feature>
<evidence type="ECO:0000313" key="10">
    <source>
        <dbReference type="EMBL" id="QJC51033.1"/>
    </source>
</evidence>
<evidence type="ECO:0000256" key="1">
    <source>
        <dbReference type="ARBA" id="ARBA00004651"/>
    </source>
</evidence>
<gene>
    <name evidence="10" type="ORF">HGI30_05285</name>
</gene>
<dbReference type="Gene3D" id="1.20.1250.20">
    <property type="entry name" value="MFS general substrate transporter like domains"/>
    <property type="match status" value="1"/>
</dbReference>
<proteinExistence type="predicted"/>
<evidence type="ECO:0000259" key="9">
    <source>
        <dbReference type="PROSITE" id="PS50850"/>
    </source>
</evidence>
<evidence type="ECO:0000256" key="2">
    <source>
        <dbReference type="ARBA" id="ARBA00022448"/>
    </source>
</evidence>
<dbReference type="KEGG" id="palr:HGI30_05285"/>
<feature type="transmembrane region" description="Helical" evidence="8">
    <location>
        <begin position="113"/>
        <end position="135"/>
    </location>
</feature>
<protein>
    <submittedName>
        <fullName evidence="10">MFS transporter</fullName>
    </submittedName>
</protein>
<sequence>MSGRLGSPLARAGGLIRRYDSALWIRICGNAVTATTTFLIRPFLALYLYEQSGGSLLLAMLVIGLQPFASMVTSFVGGGLSDRLGRRPVMIGALLLQAACMGAYAFAEQVWTFAAITAVMGVGSALFNPAANAMVADVVPGERQREVFALLHTASNVGAAFGPAVGLLLLRAGENVVFAAGAALLLAYLFLVLSKVPETRPGSARRQAGAVARGADAEQQGASPGAADGADAAEGRTPAVPEAADAADAARGRTLSAPDAAARRRALLGMTSLAMPIGLVFALVISILPFHFGESFARPEDVLASLMTFNGILVISLQLWIIARTKRMSASFAAAVSYGMFAAVSVGYAFSTVLLLLFVVELVFSVAEMLIGPHLQNTVAELAPEQERGYYFAIFGLHMHVPLAIGPVLGGLLYSATDGAVLFSALGALFVACGILQALLIRRIRSGGLGAARRAGSAAIDASA</sequence>
<evidence type="ECO:0000256" key="4">
    <source>
        <dbReference type="ARBA" id="ARBA00022692"/>
    </source>
</evidence>
<dbReference type="EMBL" id="CP051428">
    <property type="protein sequence ID" value="QJC51033.1"/>
    <property type="molecule type" value="Genomic_DNA"/>
</dbReference>
<evidence type="ECO:0000256" key="7">
    <source>
        <dbReference type="SAM" id="MobiDB-lite"/>
    </source>
</evidence>
<dbReference type="InterPro" id="IPR036259">
    <property type="entry name" value="MFS_trans_sf"/>
</dbReference>
<feature type="transmembrane region" description="Helical" evidence="8">
    <location>
        <begin position="21"/>
        <end position="44"/>
    </location>
</feature>
<evidence type="ECO:0000256" key="8">
    <source>
        <dbReference type="SAM" id="Phobius"/>
    </source>
</evidence>
<feature type="transmembrane region" description="Helical" evidence="8">
    <location>
        <begin position="330"/>
        <end position="348"/>
    </location>
</feature>
<dbReference type="InterPro" id="IPR020846">
    <property type="entry name" value="MFS_dom"/>
</dbReference>
<dbReference type="Pfam" id="PF07690">
    <property type="entry name" value="MFS_1"/>
    <property type="match status" value="1"/>
</dbReference>
<keyword evidence="3" id="KW-1003">Cell membrane</keyword>
<evidence type="ECO:0000313" key="11">
    <source>
        <dbReference type="Proteomes" id="UP000502136"/>
    </source>
</evidence>
<dbReference type="Proteomes" id="UP000502136">
    <property type="component" value="Chromosome"/>
</dbReference>
<reference evidence="10 11" key="1">
    <citation type="submission" date="2020-04" db="EMBL/GenBank/DDBJ databases">
        <title>Novel Paenibacillus strain UniB2 isolated from commercial digestive syrup.</title>
        <authorList>
            <person name="Thorat V."/>
            <person name="Kirdat K."/>
            <person name="Tiwarekar B."/>
            <person name="Yadav A."/>
        </authorList>
    </citation>
    <scope>NUCLEOTIDE SEQUENCE [LARGE SCALE GENOMIC DNA]</scope>
    <source>
        <strain evidence="10 11">UniB2</strain>
    </source>
</reference>
<dbReference type="PROSITE" id="PS00216">
    <property type="entry name" value="SUGAR_TRANSPORT_1"/>
    <property type="match status" value="1"/>
</dbReference>
<feature type="transmembrane region" description="Helical" evidence="8">
    <location>
        <begin position="391"/>
        <end position="414"/>
    </location>
</feature>
<dbReference type="PANTHER" id="PTHR43414">
    <property type="entry name" value="MULTIDRUG RESISTANCE PROTEIN MDTG"/>
    <property type="match status" value="1"/>
</dbReference>
<dbReference type="InterPro" id="IPR011701">
    <property type="entry name" value="MFS"/>
</dbReference>
<feature type="transmembrane region" description="Helical" evidence="8">
    <location>
        <begin position="302"/>
        <end position="323"/>
    </location>
</feature>
<dbReference type="PANTHER" id="PTHR43414:SF1">
    <property type="entry name" value="PEPTIDE PERMEASE"/>
    <property type="match status" value="1"/>
</dbReference>
<keyword evidence="2" id="KW-0813">Transport</keyword>